<dbReference type="Pfam" id="PF00069">
    <property type="entry name" value="Pkinase"/>
    <property type="match status" value="1"/>
</dbReference>
<evidence type="ECO:0000256" key="3">
    <source>
        <dbReference type="ARBA" id="ARBA00022679"/>
    </source>
</evidence>
<dbReference type="Proteomes" id="UP000313231">
    <property type="component" value="Unassembled WGS sequence"/>
</dbReference>
<keyword evidence="5 9" id="KW-0418">Kinase</keyword>
<dbReference type="GO" id="GO:0004674">
    <property type="term" value="F:protein serine/threonine kinase activity"/>
    <property type="evidence" value="ECO:0007669"/>
    <property type="project" value="UniProtKB-KW"/>
</dbReference>
<keyword evidence="2 9" id="KW-0723">Serine/threonine-protein kinase</keyword>
<dbReference type="OrthoDB" id="9762169at2"/>
<accession>A0A5C4WR41</accession>
<dbReference type="PROSITE" id="PS00108">
    <property type="entry name" value="PROTEIN_KINASE_ST"/>
    <property type="match status" value="1"/>
</dbReference>
<organism evidence="9 10">
    <name type="scientific">Nocardioides albidus</name>
    <dbReference type="NCBI Taxonomy" id="1517589"/>
    <lineage>
        <taxon>Bacteria</taxon>
        <taxon>Bacillati</taxon>
        <taxon>Actinomycetota</taxon>
        <taxon>Actinomycetes</taxon>
        <taxon>Propionibacteriales</taxon>
        <taxon>Nocardioidaceae</taxon>
        <taxon>Nocardioides</taxon>
    </lineage>
</organism>
<dbReference type="InterPro" id="IPR000719">
    <property type="entry name" value="Prot_kinase_dom"/>
</dbReference>
<evidence type="ECO:0000256" key="2">
    <source>
        <dbReference type="ARBA" id="ARBA00022527"/>
    </source>
</evidence>
<dbReference type="GO" id="GO:0005524">
    <property type="term" value="F:ATP binding"/>
    <property type="evidence" value="ECO:0007669"/>
    <property type="project" value="UniProtKB-UniRule"/>
</dbReference>
<evidence type="ECO:0000256" key="6">
    <source>
        <dbReference type="ARBA" id="ARBA00022840"/>
    </source>
</evidence>
<keyword evidence="10" id="KW-1185">Reference proteome</keyword>
<keyword evidence="4 7" id="KW-0547">Nucleotide-binding</keyword>
<dbReference type="PROSITE" id="PS50011">
    <property type="entry name" value="PROTEIN_KINASE_DOM"/>
    <property type="match status" value="1"/>
</dbReference>
<dbReference type="Gene3D" id="3.30.200.20">
    <property type="entry name" value="Phosphorylase Kinase, domain 1"/>
    <property type="match status" value="1"/>
</dbReference>
<keyword evidence="3" id="KW-0808">Transferase</keyword>
<evidence type="ECO:0000313" key="9">
    <source>
        <dbReference type="EMBL" id="TNM50145.1"/>
    </source>
</evidence>
<protein>
    <recommendedName>
        <fullName evidence="1">non-specific serine/threonine protein kinase</fullName>
        <ecNumber evidence="1">2.7.11.1</ecNumber>
    </recommendedName>
</protein>
<evidence type="ECO:0000313" key="10">
    <source>
        <dbReference type="Proteomes" id="UP000313231"/>
    </source>
</evidence>
<feature type="binding site" evidence="7">
    <location>
        <position position="53"/>
    </location>
    <ligand>
        <name>ATP</name>
        <dbReference type="ChEBI" id="CHEBI:30616"/>
    </ligand>
</feature>
<dbReference type="InterPro" id="IPR008271">
    <property type="entry name" value="Ser/Thr_kinase_AS"/>
</dbReference>
<dbReference type="EC" id="2.7.11.1" evidence="1"/>
<dbReference type="PANTHER" id="PTHR43289">
    <property type="entry name" value="MITOGEN-ACTIVATED PROTEIN KINASE KINASE KINASE 20-RELATED"/>
    <property type="match status" value="1"/>
</dbReference>
<dbReference type="AlphaFoldDB" id="A0A5C4WR41"/>
<sequence>MTVPPVPVPADPGAPGPGDRLGPYRIVRWLGRGGMGTVYEAIDTTLGRSVALKLIVDPYAADPAFRSGFVREAKAQASLDSPHVVQVFAHGEIDGRLYLASQLVPDGDLAAALRRHGRLPAGEALELVAQVADGLAEAHRAGLVHRDVKASNVLLRRRGTHTVAYLADFGIAGPAGGDSPADDVRALVRLLRDILSEAPEPELARLLAEPPATAAGLRDALRAALHAEPAPTPRRRRAALAAAALVVVAGGAAVMAPEEVERSPATHAALADSLERDAGLDRSTARCTARALVRAHGPRHLEDLPADVVLTAAAGCLWAT</sequence>
<proteinExistence type="predicted"/>
<dbReference type="Gene3D" id="1.10.510.10">
    <property type="entry name" value="Transferase(Phosphotransferase) domain 1"/>
    <property type="match status" value="1"/>
</dbReference>
<dbReference type="PANTHER" id="PTHR43289:SF6">
    <property type="entry name" value="SERINE_THREONINE-PROTEIN KINASE NEKL-3"/>
    <property type="match status" value="1"/>
</dbReference>
<feature type="domain" description="Protein kinase" evidence="8">
    <location>
        <begin position="24"/>
        <end position="320"/>
    </location>
</feature>
<evidence type="ECO:0000256" key="1">
    <source>
        <dbReference type="ARBA" id="ARBA00012513"/>
    </source>
</evidence>
<dbReference type="InterPro" id="IPR011009">
    <property type="entry name" value="Kinase-like_dom_sf"/>
</dbReference>
<dbReference type="SUPFAM" id="SSF56112">
    <property type="entry name" value="Protein kinase-like (PK-like)"/>
    <property type="match status" value="1"/>
</dbReference>
<reference evidence="9 10" key="1">
    <citation type="journal article" date="2016" name="Int. J. Syst. Evol. Microbiol.">
        <title>Nocardioides albidus sp. nov., an actinobacterium isolated from garden soil.</title>
        <authorList>
            <person name="Singh H."/>
            <person name="Du J."/>
            <person name="Trinh H."/>
            <person name="Won K."/>
            <person name="Yang J.E."/>
            <person name="Yin C."/>
            <person name="Kook M."/>
            <person name="Yi T.H."/>
        </authorList>
    </citation>
    <scope>NUCLEOTIDE SEQUENCE [LARGE SCALE GENOMIC DNA]</scope>
    <source>
        <strain evidence="9 10">CCTCC AB 2015297</strain>
    </source>
</reference>
<name>A0A5C4WR41_9ACTN</name>
<dbReference type="RefSeq" id="WP_139621019.1">
    <property type="nucleotide sequence ID" value="NZ_VDMP01000011.1"/>
</dbReference>
<dbReference type="InterPro" id="IPR017441">
    <property type="entry name" value="Protein_kinase_ATP_BS"/>
</dbReference>
<dbReference type="SMART" id="SM00220">
    <property type="entry name" value="S_TKc"/>
    <property type="match status" value="1"/>
</dbReference>
<evidence type="ECO:0000256" key="5">
    <source>
        <dbReference type="ARBA" id="ARBA00022777"/>
    </source>
</evidence>
<gene>
    <name evidence="9" type="ORF">FHP29_01030</name>
</gene>
<dbReference type="CDD" id="cd14014">
    <property type="entry name" value="STKc_PknB_like"/>
    <property type="match status" value="1"/>
</dbReference>
<dbReference type="EMBL" id="VDMP01000011">
    <property type="protein sequence ID" value="TNM50145.1"/>
    <property type="molecule type" value="Genomic_DNA"/>
</dbReference>
<evidence type="ECO:0000256" key="7">
    <source>
        <dbReference type="PROSITE-ProRule" id="PRU10141"/>
    </source>
</evidence>
<dbReference type="PROSITE" id="PS00107">
    <property type="entry name" value="PROTEIN_KINASE_ATP"/>
    <property type="match status" value="1"/>
</dbReference>
<evidence type="ECO:0000256" key="4">
    <source>
        <dbReference type="ARBA" id="ARBA00022741"/>
    </source>
</evidence>
<evidence type="ECO:0000259" key="8">
    <source>
        <dbReference type="PROSITE" id="PS50011"/>
    </source>
</evidence>
<keyword evidence="6 7" id="KW-0067">ATP-binding</keyword>
<comment type="caution">
    <text evidence="9">The sequence shown here is derived from an EMBL/GenBank/DDBJ whole genome shotgun (WGS) entry which is preliminary data.</text>
</comment>